<dbReference type="Gene3D" id="2.170.130.10">
    <property type="entry name" value="TonB-dependent receptor, plug domain"/>
    <property type="match status" value="1"/>
</dbReference>
<dbReference type="EMBL" id="DSVI01000018">
    <property type="protein sequence ID" value="HGT48602.1"/>
    <property type="molecule type" value="Genomic_DNA"/>
</dbReference>
<keyword evidence="5" id="KW-0732">Signal</keyword>
<evidence type="ECO:0000256" key="11">
    <source>
        <dbReference type="RuleBase" id="RU003357"/>
    </source>
</evidence>
<proteinExistence type="inferred from homology"/>
<evidence type="ECO:0000256" key="6">
    <source>
        <dbReference type="ARBA" id="ARBA00023077"/>
    </source>
</evidence>
<evidence type="ECO:0000256" key="5">
    <source>
        <dbReference type="ARBA" id="ARBA00022729"/>
    </source>
</evidence>
<comment type="similarity">
    <text evidence="10 11">Belongs to the TonB-dependent receptor family.</text>
</comment>
<keyword evidence="2 10" id="KW-0813">Transport</keyword>
<dbReference type="InterPro" id="IPR036942">
    <property type="entry name" value="Beta-barrel_TonB_sf"/>
</dbReference>
<dbReference type="CDD" id="cd01347">
    <property type="entry name" value="ligand_gated_channel"/>
    <property type="match status" value="1"/>
</dbReference>
<keyword evidence="3 10" id="KW-1134">Transmembrane beta strand</keyword>
<comment type="caution">
    <text evidence="14">The sequence shown here is derived from an EMBL/GenBank/DDBJ whole genome shotgun (WGS) entry which is preliminary data.</text>
</comment>
<protein>
    <submittedName>
        <fullName evidence="14">TonB-dependent receptor</fullName>
    </submittedName>
</protein>
<dbReference type="GO" id="GO:0015344">
    <property type="term" value="F:siderophore uptake transmembrane transporter activity"/>
    <property type="evidence" value="ECO:0007669"/>
    <property type="project" value="TreeGrafter"/>
</dbReference>
<name>A0A832DJJ2_9BACT</name>
<comment type="subcellular location">
    <subcellularLocation>
        <location evidence="1 10">Cell outer membrane</location>
        <topology evidence="1 10">Multi-pass membrane protein</topology>
    </subcellularLocation>
</comment>
<evidence type="ECO:0000313" key="14">
    <source>
        <dbReference type="EMBL" id="HGT48602.1"/>
    </source>
</evidence>
<gene>
    <name evidence="14" type="ORF">ENS56_11235</name>
</gene>
<dbReference type="InterPro" id="IPR039426">
    <property type="entry name" value="TonB-dep_rcpt-like"/>
</dbReference>
<dbReference type="Pfam" id="PF00593">
    <property type="entry name" value="TonB_dep_Rec_b-barrel"/>
    <property type="match status" value="1"/>
</dbReference>
<dbReference type="GO" id="GO:0009279">
    <property type="term" value="C:cell outer membrane"/>
    <property type="evidence" value="ECO:0007669"/>
    <property type="project" value="UniProtKB-SubCell"/>
</dbReference>
<evidence type="ECO:0000259" key="12">
    <source>
        <dbReference type="Pfam" id="PF00593"/>
    </source>
</evidence>
<dbReference type="InterPro" id="IPR008969">
    <property type="entry name" value="CarboxyPept-like_regulatory"/>
</dbReference>
<feature type="domain" description="TonB-dependent receptor plug" evidence="13">
    <location>
        <begin position="138"/>
        <end position="243"/>
    </location>
</feature>
<feature type="domain" description="TonB-dependent receptor-like beta-barrel" evidence="12">
    <location>
        <begin position="259"/>
        <end position="715"/>
    </location>
</feature>
<dbReference type="SUPFAM" id="SSF56935">
    <property type="entry name" value="Porins"/>
    <property type="match status" value="1"/>
</dbReference>
<evidence type="ECO:0000256" key="7">
    <source>
        <dbReference type="ARBA" id="ARBA00023136"/>
    </source>
</evidence>
<dbReference type="InterPro" id="IPR000531">
    <property type="entry name" value="Beta-barrel_TonB"/>
</dbReference>
<dbReference type="PROSITE" id="PS52016">
    <property type="entry name" value="TONB_DEPENDENT_REC_3"/>
    <property type="match status" value="1"/>
</dbReference>
<dbReference type="AlphaFoldDB" id="A0A832DJJ2"/>
<accession>A0A832DJJ2</accession>
<dbReference type="PANTHER" id="PTHR30069:SF29">
    <property type="entry name" value="HEMOGLOBIN AND HEMOGLOBIN-HAPTOGLOBIN-BINDING PROTEIN 1-RELATED"/>
    <property type="match status" value="1"/>
</dbReference>
<evidence type="ECO:0000256" key="4">
    <source>
        <dbReference type="ARBA" id="ARBA00022692"/>
    </source>
</evidence>
<evidence type="ECO:0000259" key="13">
    <source>
        <dbReference type="Pfam" id="PF07715"/>
    </source>
</evidence>
<keyword evidence="9 10" id="KW-0998">Cell outer membrane</keyword>
<dbReference type="SUPFAM" id="SSF49464">
    <property type="entry name" value="Carboxypeptidase regulatory domain-like"/>
    <property type="match status" value="1"/>
</dbReference>
<keyword evidence="8 14" id="KW-0675">Receptor</keyword>
<dbReference type="PANTHER" id="PTHR30069">
    <property type="entry name" value="TONB-DEPENDENT OUTER MEMBRANE RECEPTOR"/>
    <property type="match status" value="1"/>
</dbReference>
<keyword evidence="6 11" id="KW-0798">TonB box</keyword>
<dbReference type="GO" id="GO:0044718">
    <property type="term" value="P:siderophore transmembrane transport"/>
    <property type="evidence" value="ECO:0007669"/>
    <property type="project" value="TreeGrafter"/>
</dbReference>
<dbReference type="Gene3D" id="2.60.40.1120">
    <property type="entry name" value="Carboxypeptidase-like, regulatory domain"/>
    <property type="match status" value="1"/>
</dbReference>
<dbReference type="Pfam" id="PF13715">
    <property type="entry name" value="CarbopepD_reg_2"/>
    <property type="match status" value="1"/>
</dbReference>
<evidence type="ECO:0000256" key="1">
    <source>
        <dbReference type="ARBA" id="ARBA00004571"/>
    </source>
</evidence>
<sequence length="741" mass="83513">MLTSELILIVYQLNHQADKMIMKKLIIICLLLFIKSIDAQTFSISGRVTDPEFNPVPAVNVYILNSNFGDATDEKGFYSIKNIPPGIYELEISAIGYAKKRQKVVVEKGAVKIDFILIPEAIKTDEVIVSAGKYEQKKSELPVSTEIIYGTKLIERNFRNLEMAMRFVPGVNMTEDQISIRGSSGYSRGAGARALVTIDGLPFYTGDTGEIVWEMIPTTEIQRIEIIKGAASSLYGSSAIGGVVSAITKDISSFPRTMFNAYYGFYDKPYHKEWDWSGELRPFNGITVSHSNSFNNFGFNLSLTRLEDLSYRRDDFSKKYIGFLKMQYSFDTKSSLTFLANSFNKRAGNFLYWKDSRNALINSDFVSSTRIETNRYLVGLLYKNLLSEKSFLSLKGSYYRNNFSDNGSPANISTSHLYRLETQLTSSLSERIILTSGAEVIPSKVKSNLFGEPDAISAGFYSVADISFDFPLIISAGLRYDFGKLDSLESSGSLSPKVGLNYKLYDNLIFRSSLGTGFRNPSLAEAFTSTSTSGIIVKPNPKIKPERNVTFEFGVNYSLQPIIEVDFAIFQNEYFEMIEANVDLRDGKIFFDNLLRARIQGFEAATSLNIIPGILRANAGYVFLHSKDVDEGKALKYRPKHSLTGALEFNNWHFGLGIYFRYQSRVEEIDNELIDLGIVRDGNLRVPIYQTDLNLSYDLISFRIPAAIYLNVKNLFNYNYVELVGNLKPIRNYSFGFNLIL</sequence>
<evidence type="ECO:0000256" key="3">
    <source>
        <dbReference type="ARBA" id="ARBA00022452"/>
    </source>
</evidence>
<evidence type="ECO:0000256" key="10">
    <source>
        <dbReference type="PROSITE-ProRule" id="PRU01360"/>
    </source>
</evidence>
<evidence type="ECO:0000256" key="9">
    <source>
        <dbReference type="ARBA" id="ARBA00023237"/>
    </source>
</evidence>
<dbReference type="Gene3D" id="2.40.170.20">
    <property type="entry name" value="TonB-dependent receptor, beta-barrel domain"/>
    <property type="match status" value="1"/>
</dbReference>
<dbReference type="InterPro" id="IPR012910">
    <property type="entry name" value="Plug_dom"/>
</dbReference>
<keyword evidence="7 10" id="KW-0472">Membrane</keyword>
<dbReference type="InterPro" id="IPR037066">
    <property type="entry name" value="Plug_dom_sf"/>
</dbReference>
<keyword evidence="4 10" id="KW-0812">Transmembrane</keyword>
<evidence type="ECO:0000256" key="8">
    <source>
        <dbReference type="ARBA" id="ARBA00023170"/>
    </source>
</evidence>
<evidence type="ECO:0000256" key="2">
    <source>
        <dbReference type="ARBA" id="ARBA00022448"/>
    </source>
</evidence>
<dbReference type="Pfam" id="PF07715">
    <property type="entry name" value="Plug"/>
    <property type="match status" value="1"/>
</dbReference>
<reference evidence="14" key="1">
    <citation type="journal article" date="2020" name="mSystems">
        <title>Genome- and Community-Level Interaction Insights into Carbon Utilization and Element Cycling Functions of Hydrothermarchaeota in Hydrothermal Sediment.</title>
        <authorList>
            <person name="Zhou Z."/>
            <person name="Liu Y."/>
            <person name="Xu W."/>
            <person name="Pan J."/>
            <person name="Luo Z.H."/>
            <person name="Li M."/>
        </authorList>
    </citation>
    <scope>NUCLEOTIDE SEQUENCE [LARGE SCALE GENOMIC DNA]</scope>
    <source>
        <strain evidence="14">SpSt-500</strain>
    </source>
</reference>
<organism evidence="14">
    <name type="scientific">Ignavibacterium album</name>
    <dbReference type="NCBI Taxonomy" id="591197"/>
    <lineage>
        <taxon>Bacteria</taxon>
        <taxon>Pseudomonadati</taxon>
        <taxon>Ignavibacteriota</taxon>
        <taxon>Ignavibacteria</taxon>
        <taxon>Ignavibacteriales</taxon>
        <taxon>Ignavibacteriaceae</taxon>
        <taxon>Ignavibacterium</taxon>
    </lineage>
</organism>